<dbReference type="OrthoDB" id="671439at2759"/>
<dbReference type="Proteomes" id="UP000235220">
    <property type="component" value="Chromosome 16"/>
</dbReference>
<accession>A0A2I4HS84</accession>
<protein>
    <submittedName>
        <fullName evidence="5">Stemmadenine O-acetyltransferase-like</fullName>
    </submittedName>
</protein>
<dbReference type="Gramene" id="Jr16_08730_p1">
    <property type="protein sequence ID" value="cds.Jr16_08730_p1"/>
    <property type="gene ID" value="Jr16_08730"/>
</dbReference>
<proteinExistence type="inferred from homology"/>
<gene>
    <name evidence="5" type="primary">LOC109020915</name>
</gene>
<keyword evidence="4" id="KW-1185">Reference proteome</keyword>
<evidence type="ECO:0000313" key="4">
    <source>
        <dbReference type="Proteomes" id="UP000235220"/>
    </source>
</evidence>
<name>A0A2I4HS84_JUGRE</name>
<dbReference type="AlphaFoldDB" id="A0A2I4HS84"/>
<evidence type="ECO:0000256" key="2">
    <source>
        <dbReference type="ARBA" id="ARBA00022679"/>
    </source>
</evidence>
<keyword evidence="3" id="KW-0012">Acyltransferase</keyword>
<dbReference type="PANTHER" id="PTHR31623:SF17">
    <property type="entry name" value="F21J9.9"/>
    <property type="match status" value="1"/>
</dbReference>
<dbReference type="InterPro" id="IPR023213">
    <property type="entry name" value="CAT-like_dom_sf"/>
</dbReference>
<dbReference type="KEGG" id="jre:109020915"/>
<dbReference type="PANTHER" id="PTHR31623">
    <property type="entry name" value="F21J9.9"/>
    <property type="match status" value="1"/>
</dbReference>
<dbReference type="STRING" id="51240.A0A2I4HS84"/>
<evidence type="ECO:0000256" key="3">
    <source>
        <dbReference type="ARBA" id="ARBA00023315"/>
    </source>
</evidence>
<dbReference type="RefSeq" id="XP_018858992.2">
    <property type="nucleotide sequence ID" value="XM_019003447.2"/>
</dbReference>
<dbReference type="GO" id="GO:0016746">
    <property type="term" value="F:acyltransferase activity"/>
    <property type="evidence" value="ECO:0007669"/>
    <property type="project" value="UniProtKB-KW"/>
</dbReference>
<dbReference type="GeneID" id="109020915"/>
<evidence type="ECO:0000313" key="5">
    <source>
        <dbReference type="RefSeq" id="XP_018858992.2"/>
    </source>
</evidence>
<reference evidence="5" key="1">
    <citation type="submission" date="2025-08" db="UniProtKB">
        <authorList>
            <consortium name="RefSeq"/>
        </authorList>
    </citation>
    <scope>IDENTIFICATION</scope>
    <source>
        <tissue evidence="5">Leaves</tissue>
    </source>
</reference>
<dbReference type="Pfam" id="PF02458">
    <property type="entry name" value="Transferase"/>
    <property type="match status" value="1"/>
</dbReference>
<organism evidence="4 5">
    <name type="scientific">Juglans regia</name>
    <name type="common">English walnut</name>
    <dbReference type="NCBI Taxonomy" id="51240"/>
    <lineage>
        <taxon>Eukaryota</taxon>
        <taxon>Viridiplantae</taxon>
        <taxon>Streptophyta</taxon>
        <taxon>Embryophyta</taxon>
        <taxon>Tracheophyta</taxon>
        <taxon>Spermatophyta</taxon>
        <taxon>Magnoliopsida</taxon>
        <taxon>eudicotyledons</taxon>
        <taxon>Gunneridae</taxon>
        <taxon>Pentapetalae</taxon>
        <taxon>rosids</taxon>
        <taxon>fabids</taxon>
        <taxon>Fagales</taxon>
        <taxon>Juglandaceae</taxon>
        <taxon>Juglans</taxon>
    </lineage>
</organism>
<keyword evidence="2" id="KW-0808">Transferase</keyword>
<sequence>MAVLDVEVITKDTIKPSSPTPDHLRRYNLSFIDQITPQIFMPLVLFYPRDSNAHLNNIDCQDNIKTSLSKALTLFYPMAGRVKDNSHVDCNDEGVHYVEAKTNCNLSEFLEDPNLVELNKFLPYELDDVNEVALAVQVTSFSCGGIVIGLVFAHKVSDASSFFSFLNTWSALACGSNDITNPRFESAMIFPPETFPSYSPSRGIAKNKIVLKRFVFDSSAISALRAKYSTNNTSIEYPRPTRVEALSAFIFDHFLAATGADADTNKVCTLFHIANLRTRMDPPLSNNFFGNMSLSTGSVISRKTGDGFHDIVIPMRDSIRKADIDYVKSFREDGASLRFMSENAERLKKGEVVSLAFTSLCRFPIYEINFGWGKPIWAGSVRLLYTNLVTFFDTKSGNGIEAWINLDEKDMAKLEVDKELLAYVSSNKVSVM</sequence>
<comment type="similarity">
    <text evidence="1">Belongs to the plant acyltransferase family.</text>
</comment>
<dbReference type="Gene3D" id="3.30.559.10">
    <property type="entry name" value="Chloramphenicol acetyltransferase-like domain"/>
    <property type="match status" value="2"/>
</dbReference>
<evidence type="ECO:0000256" key="1">
    <source>
        <dbReference type="ARBA" id="ARBA00009861"/>
    </source>
</evidence>